<dbReference type="Proteomes" id="UP000076848">
    <property type="component" value="Unassembled WGS sequence"/>
</dbReference>
<proteinExistence type="predicted"/>
<evidence type="ECO:0000313" key="2">
    <source>
        <dbReference type="EMBL" id="SAI74584.1"/>
    </source>
</evidence>
<organism evidence="2 3">
    <name type="scientific">Bordetella ansorpii</name>
    <dbReference type="NCBI Taxonomy" id="288768"/>
    <lineage>
        <taxon>Bacteria</taxon>
        <taxon>Pseudomonadati</taxon>
        <taxon>Pseudomonadota</taxon>
        <taxon>Betaproteobacteria</taxon>
        <taxon>Burkholderiales</taxon>
        <taxon>Alcaligenaceae</taxon>
        <taxon>Bordetella</taxon>
    </lineage>
</organism>
<dbReference type="InterPro" id="IPR025140">
    <property type="entry name" value="Holin_2-3"/>
</dbReference>
<name>A0A157SW66_9BORD</name>
<feature type="transmembrane region" description="Helical" evidence="1">
    <location>
        <begin position="54"/>
        <end position="72"/>
    </location>
</feature>
<dbReference type="AlphaFoldDB" id="A0A157SW66"/>
<dbReference type="EMBL" id="FKIF01000010">
    <property type="protein sequence ID" value="SAI74584.1"/>
    <property type="molecule type" value="Genomic_DNA"/>
</dbReference>
<keyword evidence="3" id="KW-1185">Reference proteome</keyword>
<keyword evidence="1" id="KW-0812">Transmembrane</keyword>
<feature type="transmembrane region" description="Helical" evidence="1">
    <location>
        <begin position="30"/>
        <end position="48"/>
    </location>
</feature>
<protein>
    <submittedName>
        <fullName evidence="2">Phage-related membrane protein</fullName>
    </submittedName>
</protein>
<dbReference type="Pfam" id="PF13272">
    <property type="entry name" value="Holin_2-3"/>
    <property type="match status" value="1"/>
</dbReference>
<dbReference type="RefSeq" id="WP_156513553.1">
    <property type="nucleotide sequence ID" value="NZ_FKIF01000010.1"/>
</dbReference>
<keyword evidence="1" id="KW-1133">Transmembrane helix</keyword>
<dbReference type="STRING" id="288768.SAMEA3906486_05300"/>
<keyword evidence="1" id="KW-0472">Membrane</keyword>
<accession>A0A157SW66</accession>
<sequence>MQLALHRSWFFPGGRLSLSHIPLHRRLPRFTTWLAIAAFFIVIIGLVSPQQIPVVIYKISLITLAAVLAYWLDRAFFPYARPDGYLVRDWREGNCCGTHRVDYPIADGYETAFVAATIRRAIIALAVIIAVATGL</sequence>
<reference evidence="2 3" key="1">
    <citation type="submission" date="2016-04" db="EMBL/GenBank/DDBJ databases">
        <authorList>
            <consortium name="Pathogen Informatics"/>
        </authorList>
    </citation>
    <scope>NUCLEOTIDE SEQUENCE [LARGE SCALE GENOMIC DNA]</scope>
    <source>
        <strain evidence="2 3">H050680373</strain>
    </source>
</reference>
<gene>
    <name evidence="2" type="ORF">SAMEA3906486_05300</name>
</gene>
<evidence type="ECO:0000313" key="3">
    <source>
        <dbReference type="Proteomes" id="UP000076848"/>
    </source>
</evidence>
<evidence type="ECO:0000256" key="1">
    <source>
        <dbReference type="SAM" id="Phobius"/>
    </source>
</evidence>
<dbReference type="OrthoDB" id="8688566at2"/>